<dbReference type="PANTHER" id="PTHR21284:SF12">
    <property type="entry name" value="EG:80H7.2 PROTEIN"/>
    <property type="match status" value="1"/>
</dbReference>
<comment type="subcellular location">
    <subcellularLocation>
        <location evidence="1">Membrane</location>
        <topology evidence="1">Multi-pass membrane protein</topology>
    </subcellularLocation>
</comment>
<name>A0A8S3S6H4_MYTED</name>
<evidence type="ECO:0000256" key="4">
    <source>
        <dbReference type="ARBA" id="ARBA00023136"/>
    </source>
</evidence>
<keyword evidence="7" id="KW-1185">Reference proteome</keyword>
<dbReference type="Pfam" id="PF00822">
    <property type="entry name" value="PMP22_Claudin"/>
    <property type="match status" value="1"/>
</dbReference>
<accession>A0A8S3S6H4</accession>
<dbReference type="InterPro" id="IPR004031">
    <property type="entry name" value="PMP22/EMP/MP20/Claudin"/>
</dbReference>
<feature type="transmembrane region" description="Helical" evidence="5">
    <location>
        <begin position="141"/>
        <end position="161"/>
    </location>
</feature>
<feature type="transmembrane region" description="Helical" evidence="5">
    <location>
        <begin position="104"/>
        <end position="129"/>
    </location>
</feature>
<dbReference type="Gene3D" id="1.20.140.150">
    <property type="match status" value="1"/>
</dbReference>
<dbReference type="GO" id="GO:0016020">
    <property type="term" value="C:membrane"/>
    <property type="evidence" value="ECO:0007669"/>
    <property type="project" value="UniProtKB-SubCell"/>
</dbReference>
<dbReference type="PROSITE" id="PS01346">
    <property type="entry name" value="CLAUDIN"/>
    <property type="match status" value="1"/>
</dbReference>
<keyword evidence="3 5" id="KW-1133">Transmembrane helix</keyword>
<dbReference type="EMBL" id="CAJPWZ010001489">
    <property type="protein sequence ID" value="CAG2216689.1"/>
    <property type="molecule type" value="Genomic_DNA"/>
</dbReference>
<gene>
    <name evidence="6" type="ORF">MEDL_30441</name>
</gene>
<evidence type="ECO:0000313" key="6">
    <source>
        <dbReference type="EMBL" id="CAG2216689.1"/>
    </source>
</evidence>
<evidence type="ECO:0000256" key="2">
    <source>
        <dbReference type="ARBA" id="ARBA00022692"/>
    </source>
</evidence>
<dbReference type="InterPro" id="IPR017974">
    <property type="entry name" value="Claudin_CS"/>
</dbReference>
<comment type="caution">
    <text evidence="6">The sequence shown here is derived from an EMBL/GenBank/DDBJ whole genome shotgun (WGS) entry which is preliminary data.</text>
</comment>
<evidence type="ECO:0000313" key="7">
    <source>
        <dbReference type="Proteomes" id="UP000683360"/>
    </source>
</evidence>
<dbReference type="PANTHER" id="PTHR21284">
    <property type="entry name" value="EG:80H7.2 PROTEIN"/>
    <property type="match status" value="1"/>
</dbReference>
<proteinExistence type="predicted"/>
<organism evidence="6 7">
    <name type="scientific">Mytilus edulis</name>
    <name type="common">Blue mussel</name>
    <dbReference type="NCBI Taxonomy" id="6550"/>
    <lineage>
        <taxon>Eukaryota</taxon>
        <taxon>Metazoa</taxon>
        <taxon>Spiralia</taxon>
        <taxon>Lophotrochozoa</taxon>
        <taxon>Mollusca</taxon>
        <taxon>Bivalvia</taxon>
        <taxon>Autobranchia</taxon>
        <taxon>Pteriomorphia</taxon>
        <taxon>Mytilida</taxon>
        <taxon>Mytiloidea</taxon>
        <taxon>Mytilidae</taxon>
        <taxon>Mytilinae</taxon>
        <taxon>Mytilus</taxon>
    </lineage>
</organism>
<feature type="transmembrane region" description="Helical" evidence="5">
    <location>
        <begin position="80"/>
        <end position="99"/>
    </location>
</feature>
<evidence type="ECO:0000256" key="3">
    <source>
        <dbReference type="ARBA" id="ARBA00022989"/>
    </source>
</evidence>
<feature type="transmembrane region" description="Helical" evidence="5">
    <location>
        <begin position="12"/>
        <end position="35"/>
    </location>
</feature>
<sequence>MAACGVSNKHIAALVLVILALVLHVIGFSAPYWYFQKFAKTESYSGLWSVCVAISGGSTECSNGSNLPAWLVGVQAMETLGLVLIVAALVVLLVTMFCLKTKMFLKYIVIALLISAAVCILIGVIIYGAEAGSPTTDHLHFAFAFVIIAAGVAIISSVFVCI</sequence>
<keyword evidence="2 5" id="KW-0812">Transmembrane</keyword>
<dbReference type="AlphaFoldDB" id="A0A8S3S6H4"/>
<protein>
    <submittedName>
        <fullName evidence="6">Uncharacterized protein</fullName>
    </submittedName>
</protein>
<reference evidence="6" key="1">
    <citation type="submission" date="2021-03" db="EMBL/GenBank/DDBJ databases">
        <authorList>
            <person name="Bekaert M."/>
        </authorList>
    </citation>
    <scope>NUCLEOTIDE SEQUENCE</scope>
</reference>
<evidence type="ECO:0000256" key="5">
    <source>
        <dbReference type="SAM" id="Phobius"/>
    </source>
</evidence>
<dbReference type="Proteomes" id="UP000683360">
    <property type="component" value="Unassembled WGS sequence"/>
</dbReference>
<keyword evidence="4 5" id="KW-0472">Membrane</keyword>
<evidence type="ECO:0000256" key="1">
    <source>
        <dbReference type="ARBA" id="ARBA00004141"/>
    </source>
</evidence>